<dbReference type="OrthoDB" id="259831at2"/>
<dbReference type="Proteomes" id="UP000294614">
    <property type="component" value="Unassembled WGS sequence"/>
</dbReference>
<comment type="caution">
    <text evidence="1">The sequence shown here is derived from an EMBL/GenBank/DDBJ whole genome shotgun (WGS) entry which is preliminary data.</text>
</comment>
<dbReference type="GO" id="GO:0004519">
    <property type="term" value="F:endonuclease activity"/>
    <property type="evidence" value="ECO:0007669"/>
    <property type="project" value="InterPro"/>
</dbReference>
<keyword evidence="2" id="KW-1185">Reference proteome</keyword>
<dbReference type="CDD" id="cd09739">
    <property type="entry name" value="Cas6_I-F"/>
    <property type="match status" value="1"/>
</dbReference>
<evidence type="ECO:0000313" key="1">
    <source>
        <dbReference type="EMBL" id="TCK60433.1"/>
    </source>
</evidence>
<dbReference type="Gene3D" id="3.30.70.2540">
    <property type="entry name" value="CRISPR-associated endoribonuclease Cas6/Csy4"/>
    <property type="match status" value="1"/>
</dbReference>
<dbReference type="NCBIfam" id="TIGR02563">
    <property type="entry name" value="cas_Csy4"/>
    <property type="match status" value="1"/>
</dbReference>
<protein>
    <submittedName>
        <fullName evidence="1">CRISPR-associated Csy4 family protein</fullName>
    </submittedName>
</protein>
<dbReference type="InterPro" id="IPR042564">
    <property type="entry name" value="CRISPR-Cas6/Csy4_sf"/>
</dbReference>
<proteinExistence type="predicted"/>
<reference evidence="1 2" key="1">
    <citation type="submission" date="2019-03" db="EMBL/GenBank/DDBJ databases">
        <title>Genomic Encyclopedia of Type Strains, Phase IV (KMG-IV): sequencing the most valuable type-strain genomes for metagenomic binning, comparative biology and taxonomic classification.</title>
        <authorList>
            <person name="Goeker M."/>
        </authorList>
    </citation>
    <scope>NUCLEOTIDE SEQUENCE [LARGE SCALE GENOMIC DNA]</scope>
    <source>
        <strain evidence="1 2">DSM 24984</strain>
    </source>
</reference>
<dbReference type="GO" id="GO:0043571">
    <property type="term" value="P:maintenance of CRISPR repeat elements"/>
    <property type="evidence" value="ECO:0007669"/>
    <property type="project" value="InterPro"/>
</dbReference>
<organism evidence="1 2">
    <name type="scientific">Seleniivibrio woodruffii</name>
    <dbReference type="NCBI Taxonomy" id="1078050"/>
    <lineage>
        <taxon>Bacteria</taxon>
        <taxon>Pseudomonadati</taxon>
        <taxon>Deferribacterota</taxon>
        <taxon>Deferribacteres</taxon>
        <taxon>Deferribacterales</taxon>
        <taxon>Geovibrionaceae</taxon>
        <taxon>Seleniivibrio</taxon>
    </lineage>
</organism>
<dbReference type="Pfam" id="PF09618">
    <property type="entry name" value="Cas_Csy4"/>
    <property type="match status" value="1"/>
</dbReference>
<dbReference type="InterPro" id="IPR013396">
    <property type="entry name" value="CRISPR-assoc_prot_Csy4"/>
</dbReference>
<gene>
    <name evidence="1" type="ORF">C8D98_1306</name>
</gene>
<evidence type="ECO:0000313" key="2">
    <source>
        <dbReference type="Proteomes" id="UP000294614"/>
    </source>
</evidence>
<accession>A0A4R1K9A8</accession>
<name>A0A4R1K9A8_9BACT</name>
<dbReference type="RefSeq" id="WP_132873128.1">
    <property type="nucleotide sequence ID" value="NZ_JBLJBI010000150.1"/>
</dbReference>
<sequence length="183" mass="20878">MQYYTDIKIQPNPEIAPQVVLNMLYEKLHLVLAEQKRNDVGISFPEADKNLGTVLRLHGELDPLQDVLEHRFVKVMQDYALVGRIKKIPEKTGYLLVSRVQAKSSPERLRRRSMKCLGLTEEQAKEKIPDSKAKFLDLPFIILNSRSTGQKFRLFIRQSEQTAGTAGEFSTYGLSTKATVPKF</sequence>
<dbReference type="EMBL" id="SMGG01000004">
    <property type="protein sequence ID" value="TCK60433.1"/>
    <property type="molecule type" value="Genomic_DNA"/>
</dbReference>
<dbReference type="AlphaFoldDB" id="A0A4R1K9A8"/>